<dbReference type="CDD" id="cd00002">
    <property type="entry name" value="YbaK_deacylase"/>
    <property type="match status" value="1"/>
</dbReference>
<reference evidence="7 8" key="1">
    <citation type="submission" date="2020-07" db="EMBL/GenBank/DDBJ databases">
        <title>Sequencing the genomes of 1000 actinobacteria strains.</title>
        <authorList>
            <person name="Klenk H.-P."/>
        </authorList>
    </citation>
    <scope>NUCLEOTIDE SEQUENCE [LARGE SCALE GENOMIC DNA]</scope>
    <source>
        <strain evidence="7 8">DSM 102047</strain>
    </source>
</reference>
<dbReference type="GO" id="GO:0002161">
    <property type="term" value="F:aminoacyl-tRNA deacylase activity"/>
    <property type="evidence" value="ECO:0007669"/>
    <property type="project" value="InterPro"/>
</dbReference>
<dbReference type="PANTHER" id="PTHR30411:SF0">
    <property type="entry name" value="CYS-TRNA(PRO)_CYS-TRNA(CYS) DEACYLASE YBAK"/>
    <property type="match status" value="1"/>
</dbReference>
<comment type="similarity">
    <text evidence="1 4">Belongs to the prolyl-tRNA editing family. YbaK/EbsC subfamily.</text>
</comment>
<dbReference type="EMBL" id="JACBYQ010000001">
    <property type="protein sequence ID" value="NYE94087.1"/>
    <property type="molecule type" value="Genomic_DNA"/>
</dbReference>
<dbReference type="SUPFAM" id="SSF55826">
    <property type="entry name" value="YbaK/ProRS associated domain"/>
    <property type="match status" value="1"/>
</dbReference>
<dbReference type="InterPro" id="IPR036754">
    <property type="entry name" value="YbaK/aa-tRNA-synt-asso_dom_sf"/>
</dbReference>
<keyword evidence="8" id="KW-1185">Reference proteome</keyword>
<dbReference type="InterPro" id="IPR004369">
    <property type="entry name" value="Prolyl-tRNA_editing_YbaK/EbsC"/>
</dbReference>
<dbReference type="EC" id="4.2.-.-" evidence="4"/>
<gene>
    <name evidence="7" type="ORF">FHU41_000308</name>
</gene>
<dbReference type="AlphaFoldDB" id="A0A7Y9S6G6"/>
<feature type="region of interest" description="Disordered" evidence="5">
    <location>
        <begin position="1"/>
        <end position="27"/>
    </location>
</feature>
<keyword evidence="7" id="KW-0378">Hydrolase</keyword>
<evidence type="ECO:0000256" key="1">
    <source>
        <dbReference type="ARBA" id="ARBA00009798"/>
    </source>
</evidence>
<dbReference type="Proteomes" id="UP000521748">
    <property type="component" value="Unassembled WGS sequence"/>
</dbReference>
<keyword evidence="3 4" id="KW-0456">Lyase</keyword>
<evidence type="ECO:0000313" key="8">
    <source>
        <dbReference type="Proteomes" id="UP000521748"/>
    </source>
</evidence>
<comment type="caution">
    <text evidence="7">The sequence shown here is derived from an EMBL/GenBank/DDBJ whole genome shotgun (WGS) entry which is preliminary data.</text>
</comment>
<accession>A0A7Y9S6G6</accession>
<protein>
    <recommendedName>
        <fullName evidence="4">Cys-tRNA(Pro)/Cys-tRNA(Cys) deacylase</fullName>
        <ecNumber evidence="4">4.2.-.-</ecNumber>
    </recommendedName>
</protein>
<organism evidence="7 8">
    <name type="scientific">Psychromicrobium silvestre</name>
    <dbReference type="NCBI Taxonomy" id="1645614"/>
    <lineage>
        <taxon>Bacteria</taxon>
        <taxon>Bacillati</taxon>
        <taxon>Actinomycetota</taxon>
        <taxon>Actinomycetes</taxon>
        <taxon>Micrococcales</taxon>
        <taxon>Micrococcaceae</taxon>
        <taxon>Psychromicrobium</taxon>
    </lineage>
</organism>
<dbReference type="PANTHER" id="PTHR30411">
    <property type="entry name" value="CYTOPLASMIC PROTEIN"/>
    <property type="match status" value="1"/>
</dbReference>
<evidence type="ECO:0000256" key="4">
    <source>
        <dbReference type="PIRNR" id="PIRNR006181"/>
    </source>
</evidence>
<dbReference type="InterPro" id="IPR007214">
    <property type="entry name" value="YbaK/aa-tRNA-synth-assoc-dom"/>
</dbReference>
<evidence type="ECO:0000313" key="7">
    <source>
        <dbReference type="EMBL" id="NYE94087.1"/>
    </source>
</evidence>
<evidence type="ECO:0000256" key="5">
    <source>
        <dbReference type="SAM" id="MobiDB-lite"/>
    </source>
</evidence>
<feature type="domain" description="YbaK/aminoacyl-tRNA synthetase-associated" evidence="6">
    <location>
        <begin position="55"/>
        <end position="171"/>
    </location>
</feature>
<name>A0A7Y9S6G6_9MICC</name>
<dbReference type="GO" id="GO:0016829">
    <property type="term" value="F:lyase activity"/>
    <property type="evidence" value="ECO:0007669"/>
    <property type="project" value="UniProtKB-KW"/>
</dbReference>
<dbReference type="PIRSF" id="PIRSF006181">
    <property type="entry name" value="EbsC_YbaK"/>
    <property type="match status" value="1"/>
</dbReference>
<evidence type="ECO:0000256" key="3">
    <source>
        <dbReference type="ARBA" id="ARBA00023239"/>
    </source>
</evidence>
<sequence>MKPGAAPRAHQHKGHQQKGQPKGSTPATAALDAAGVVYNLHSYRHDAAAPSYGIEAAKALGVPEPRVFKTLMVAVTAELGTELVAAVVPVSGNLDLKALATTLHAKRAELADPWLAQRRTGYVLGGISPLGSKLPHPTVLDESALEFSTIFCSAGRRGLELEIAPTELARLSSAVLARIAKN</sequence>
<dbReference type="Gene3D" id="3.90.960.10">
    <property type="entry name" value="YbaK/aminoacyl-tRNA synthetase-associated domain"/>
    <property type="match status" value="1"/>
</dbReference>
<proteinExistence type="inferred from homology"/>
<dbReference type="GO" id="GO:0006412">
    <property type="term" value="P:translation"/>
    <property type="evidence" value="ECO:0007669"/>
    <property type="project" value="UniProtKB-KW"/>
</dbReference>
<dbReference type="Pfam" id="PF04073">
    <property type="entry name" value="tRNA_edit"/>
    <property type="match status" value="1"/>
</dbReference>
<evidence type="ECO:0000259" key="6">
    <source>
        <dbReference type="Pfam" id="PF04073"/>
    </source>
</evidence>
<evidence type="ECO:0000256" key="2">
    <source>
        <dbReference type="ARBA" id="ARBA00022917"/>
    </source>
</evidence>
<keyword evidence="2 4" id="KW-0648">Protein biosynthesis</keyword>